<dbReference type="STRING" id="417102.CA982_10925"/>
<name>A0A243QB59_9ACTN</name>
<dbReference type="InterPro" id="IPR029062">
    <property type="entry name" value="Class_I_gatase-like"/>
</dbReference>
<dbReference type="InterPro" id="IPR006286">
    <property type="entry name" value="C56_PfpI-like"/>
</dbReference>
<dbReference type="OrthoDB" id="9792284at2"/>
<protein>
    <submittedName>
        <fullName evidence="3">Protease</fullName>
    </submittedName>
</protein>
<dbReference type="EMBL" id="NGFO01000010">
    <property type="protein sequence ID" value="OUC78892.1"/>
    <property type="molecule type" value="Genomic_DNA"/>
</dbReference>
<gene>
    <name evidence="3" type="ORF">CA982_10925</name>
</gene>
<keyword evidence="3" id="KW-0378">Hydrolase</keyword>
<dbReference type="InterPro" id="IPR002818">
    <property type="entry name" value="DJ-1/PfpI"/>
</dbReference>
<feature type="domain" description="DJ-1/PfpI" evidence="2">
    <location>
        <begin position="9"/>
        <end position="180"/>
    </location>
</feature>
<dbReference type="PROSITE" id="PS51276">
    <property type="entry name" value="PEPTIDASE_C56_PFPI"/>
    <property type="match status" value="1"/>
</dbReference>
<evidence type="ECO:0000313" key="3">
    <source>
        <dbReference type="EMBL" id="OUC78892.1"/>
    </source>
</evidence>
<evidence type="ECO:0000259" key="2">
    <source>
        <dbReference type="Pfam" id="PF01965"/>
    </source>
</evidence>
<dbReference type="GO" id="GO:0008233">
    <property type="term" value="F:peptidase activity"/>
    <property type="evidence" value="ECO:0007669"/>
    <property type="project" value="UniProtKB-KW"/>
</dbReference>
<evidence type="ECO:0000313" key="4">
    <source>
        <dbReference type="Proteomes" id="UP000194632"/>
    </source>
</evidence>
<dbReference type="GO" id="GO:0006508">
    <property type="term" value="P:proteolysis"/>
    <property type="evidence" value="ECO:0007669"/>
    <property type="project" value="UniProtKB-KW"/>
</dbReference>
<comment type="caution">
    <text evidence="3">The sequence shown here is derived from an EMBL/GenBank/DDBJ whole genome shotgun (WGS) entry which is preliminary data.</text>
</comment>
<evidence type="ECO:0000256" key="1">
    <source>
        <dbReference type="ARBA" id="ARBA00008542"/>
    </source>
</evidence>
<dbReference type="CDD" id="cd03134">
    <property type="entry name" value="GATase1_PfpI_like"/>
    <property type="match status" value="1"/>
</dbReference>
<dbReference type="PANTHER" id="PTHR42733:SF12">
    <property type="entry name" value="PROTEINASE"/>
    <property type="match status" value="1"/>
</dbReference>
<reference evidence="3 4" key="1">
    <citation type="submission" date="2017-05" db="EMBL/GenBank/DDBJ databases">
        <title>Biotechnological potential of actinobacteria isolated from South African environments.</title>
        <authorList>
            <person name="Le Roes-Hill M."/>
            <person name="Prins A."/>
            <person name="Durrell K.A."/>
        </authorList>
    </citation>
    <scope>NUCLEOTIDE SEQUENCE [LARGE SCALE GENOMIC DNA]</scope>
    <source>
        <strain evidence="3">BS2</strain>
    </source>
</reference>
<comment type="similarity">
    <text evidence="1">Belongs to the peptidase C56 family.</text>
</comment>
<dbReference type="Gene3D" id="3.40.50.880">
    <property type="match status" value="1"/>
</dbReference>
<dbReference type="PANTHER" id="PTHR42733">
    <property type="entry name" value="DJ-1 PROTEIN"/>
    <property type="match status" value="1"/>
</dbReference>
<dbReference type="NCBIfam" id="TIGR01382">
    <property type="entry name" value="PfpI"/>
    <property type="match status" value="1"/>
</dbReference>
<organism evidence="3 4">
    <name type="scientific">Gordonia lacunae</name>
    <dbReference type="NCBI Taxonomy" id="417102"/>
    <lineage>
        <taxon>Bacteria</taxon>
        <taxon>Bacillati</taxon>
        <taxon>Actinomycetota</taxon>
        <taxon>Actinomycetes</taxon>
        <taxon>Mycobacteriales</taxon>
        <taxon>Gordoniaceae</taxon>
        <taxon>Gordonia</taxon>
    </lineage>
</organism>
<proteinExistence type="inferred from homology"/>
<keyword evidence="4" id="KW-1185">Reference proteome</keyword>
<accession>A0A243QB59</accession>
<dbReference type="AlphaFoldDB" id="A0A243QB59"/>
<sequence>MAEELNGTTIAFLVAQEGAEQVELTEPWKSVEACGGKPVLVSTDSGTVQAFNHLDKADTFPVDLTLEDARVMDFDGLVLPGGVANPDFLRTSEPAVRFVRSFFDAGKPVAAICHAPWTLIEADVVRGRTLTSFPSVRTDVINAGGTWVDEEVVTCRDGDNVLITSRKPDDLAAFNAAIVAEFAHSNVAG</sequence>
<keyword evidence="3" id="KW-0645">Protease</keyword>
<dbReference type="Pfam" id="PF01965">
    <property type="entry name" value="DJ-1_PfpI"/>
    <property type="match status" value="1"/>
</dbReference>
<dbReference type="RefSeq" id="WP_086535356.1">
    <property type="nucleotide sequence ID" value="NZ_JBLKRZ010000022.1"/>
</dbReference>
<dbReference type="Proteomes" id="UP000194632">
    <property type="component" value="Unassembled WGS sequence"/>
</dbReference>
<dbReference type="SUPFAM" id="SSF52317">
    <property type="entry name" value="Class I glutamine amidotransferase-like"/>
    <property type="match status" value="1"/>
</dbReference>